<dbReference type="Gene3D" id="3.40.640.10">
    <property type="entry name" value="Type I PLP-dependent aspartate aminotransferase-like (Major domain)"/>
    <property type="match status" value="1"/>
</dbReference>
<feature type="domain" description="HTH gntR-type" evidence="8">
    <location>
        <begin position="12"/>
        <end position="80"/>
    </location>
</feature>
<dbReference type="EMBL" id="MRTP01000001">
    <property type="protein sequence ID" value="OMF57914.1"/>
    <property type="molecule type" value="Genomic_DNA"/>
</dbReference>
<sequence>MFDLLLPEHSGSPLYLQLYHLIREQIRLGKVAAGTRLPSVRALQQQLDISKTPVETAYHMLVVEGYVVNKPKSGFYVVDDPEFIQNVVTTSPARRMQLKHTVPGFHECLREEGMDWIDFNPTHMDGDSFPLRTWNKMLKEAIQPLAAQLGRYGDSRGEPALRAAISEYLAHSRGVLCSPEQVIIGSGMSYSIGILVKLLDGIRRVAFEEPGFDLARNLLNGYGWEAVPVPVSGQGLHVDELAKVPFQAVYVTPSHQFPTGSIMPYSQRVRLLAWAETAGAYIIEDDYDGEFRYQGKPIPSLQGLDNKGRVIYIGTFSKTLSPALRINYMVVPPALLLNLSNLHPDLLHAPSRLEQWALERFMREGHWYRHLRKTRSLYRKKHHHLIDLIRIHLGEQVHITGQHAGLHLQLSVRRHGTAQELIQRAEQQRVRVYDFRTMWADPPDASLPVVYLGFAGLPLPVMEEGILRLKKAWFGT</sequence>
<gene>
    <name evidence="9" type="ORF">BK138_04870</name>
</gene>
<dbReference type="Pfam" id="PF00155">
    <property type="entry name" value="Aminotran_1_2"/>
    <property type="match status" value="1"/>
</dbReference>
<comment type="caution">
    <text evidence="9">The sequence shown here is derived from an EMBL/GenBank/DDBJ whole genome shotgun (WGS) entry which is preliminary data.</text>
</comment>
<dbReference type="GO" id="GO:0003677">
    <property type="term" value="F:DNA binding"/>
    <property type="evidence" value="ECO:0007669"/>
    <property type="project" value="UniProtKB-KW"/>
</dbReference>
<dbReference type="InterPro" id="IPR015424">
    <property type="entry name" value="PyrdxlP-dep_Trfase"/>
</dbReference>
<proteinExistence type="inferred from homology"/>
<keyword evidence="7" id="KW-0804">Transcription</keyword>
<dbReference type="AlphaFoldDB" id="A0A1R1F1G0"/>
<dbReference type="RefSeq" id="WP_076166673.1">
    <property type="nucleotide sequence ID" value="NZ_MRTP01000001.1"/>
</dbReference>
<dbReference type="SMART" id="SM00345">
    <property type="entry name" value="HTH_GNTR"/>
    <property type="match status" value="1"/>
</dbReference>
<comment type="cofactor">
    <cofactor evidence="1">
        <name>pyridoxal 5'-phosphate</name>
        <dbReference type="ChEBI" id="CHEBI:597326"/>
    </cofactor>
</comment>
<dbReference type="PANTHER" id="PTHR46577:SF1">
    <property type="entry name" value="HTH-TYPE TRANSCRIPTIONAL REGULATORY PROTEIN GABR"/>
    <property type="match status" value="1"/>
</dbReference>
<dbReference type="SUPFAM" id="SSF53383">
    <property type="entry name" value="PLP-dependent transferases"/>
    <property type="match status" value="1"/>
</dbReference>
<dbReference type="GO" id="GO:0008483">
    <property type="term" value="F:transaminase activity"/>
    <property type="evidence" value="ECO:0007669"/>
    <property type="project" value="UniProtKB-KW"/>
</dbReference>
<evidence type="ECO:0000256" key="7">
    <source>
        <dbReference type="ARBA" id="ARBA00023163"/>
    </source>
</evidence>
<dbReference type="SUPFAM" id="SSF46785">
    <property type="entry name" value="Winged helix' DNA-binding domain"/>
    <property type="match status" value="1"/>
</dbReference>
<reference evidence="9 10" key="1">
    <citation type="submission" date="2016-11" db="EMBL/GenBank/DDBJ databases">
        <title>Paenibacillus species isolates.</title>
        <authorList>
            <person name="Beno S.M."/>
        </authorList>
    </citation>
    <scope>NUCLEOTIDE SEQUENCE [LARGE SCALE GENOMIC DNA]</scope>
    <source>
        <strain evidence="9 10">FSL R5-0378</strain>
    </source>
</reference>
<comment type="similarity">
    <text evidence="2">In the C-terminal section; belongs to the class-I pyridoxal-phosphate-dependent aminotransferase family.</text>
</comment>
<dbReference type="InterPro" id="IPR036390">
    <property type="entry name" value="WH_DNA-bd_sf"/>
</dbReference>
<dbReference type="Pfam" id="PF00392">
    <property type="entry name" value="GntR"/>
    <property type="match status" value="1"/>
</dbReference>
<keyword evidence="3" id="KW-0808">Transferase</keyword>
<name>A0A1R1F1G0_9BACL</name>
<protein>
    <submittedName>
        <fullName evidence="9">GntR family transcriptional regulator</fullName>
    </submittedName>
</protein>
<dbReference type="InterPro" id="IPR051446">
    <property type="entry name" value="HTH_trans_reg/aminotransferase"/>
</dbReference>
<keyword evidence="6" id="KW-0238">DNA-binding</keyword>
<accession>A0A1R1F1G0</accession>
<evidence type="ECO:0000256" key="5">
    <source>
        <dbReference type="ARBA" id="ARBA00023015"/>
    </source>
</evidence>
<dbReference type="InterPro" id="IPR000524">
    <property type="entry name" value="Tscrpt_reg_HTH_GntR"/>
</dbReference>
<organism evidence="9 10">
    <name type="scientific">Paenibacillus rhizosphaerae</name>
    <dbReference type="NCBI Taxonomy" id="297318"/>
    <lineage>
        <taxon>Bacteria</taxon>
        <taxon>Bacillati</taxon>
        <taxon>Bacillota</taxon>
        <taxon>Bacilli</taxon>
        <taxon>Bacillales</taxon>
        <taxon>Paenibacillaceae</taxon>
        <taxon>Paenibacillus</taxon>
    </lineage>
</organism>
<evidence type="ECO:0000256" key="3">
    <source>
        <dbReference type="ARBA" id="ARBA00022576"/>
    </source>
</evidence>
<dbReference type="CDD" id="cd00609">
    <property type="entry name" value="AAT_like"/>
    <property type="match status" value="1"/>
</dbReference>
<evidence type="ECO:0000313" key="9">
    <source>
        <dbReference type="EMBL" id="OMF57914.1"/>
    </source>
</evidence>
<keyword evidence="5" id="KW-0805">Transcription regulation</keyword>
<keyword evidence="3" id="KW-0032">Aminotransferase</keyword>
<dbReference type="InterPro" id="IPR015421">
    <property type="entry name" value="PyrdxlP-dep_Trfase_major"/>
</dbReference>
<evidence type="ECO:0000256" key="6">
    <source>
        <dbReference type="ARBA" id="ARBA00023125"/>
    </source>
</evidence>
<keyword evidence="10" id="KW-1185">Reference proteome</keyword>
<keyword evidence="4" id="KW-0663">Pyridoxal phosphate</keyword>
<dbReference type="PANTHER" id="PTHR46577">
    <property type="entry name" value="HTH-TYPE TRANSCRIPTIONAL REGULATORY PROTEIN GABR"/>
    <property type="match status" value="1"/>
</dbReference>
<dbReference type="CDD" id="cd07377">
    <property type="entry name" value="WHTH_GntR"/>
    <property type="match status" value="1"/>
</dbReference>
<evidence type="ECO:0000313" key="10">
    <source>
        <dbReference type="Proteomes" id="UP000187172"/>
    </source>
</evidence>
<dbReference type="Gene3D" id="1.10.10.10">
    <property type="entry name" value="Winged helix-like DNA-binding domain superfamily/Winged helix DNA-binding domain"/>
    <property type="match status" value="1"/>
</dbReference>
<dbReference type="PROSITE" id="PS50949">
    <property type="entry name" value="HTH_GNTR"/>
    <property type="match status" value="1"/>
</dbReference>
<dbReference type="Proteomes" id="UP000187172">
    <property type="component" value="Unassembled WGS sequence"/>
</dbReference>
<dbReference type="GO" id="GO:0030170">
    <property type="term" value="F:pyridoxal phosphate binding"/>
    <property type="evidence" value="ECO:0007669"/>
    <property type="project" value="InterPro"/>
</dbReference>
<dbReference type="InterPro" id="IPR036388">
    <property type="entry name" value="WH-like_DNA-bd_sf"/>
</dbReference>
<evidence type="ECO:0000256" key="2">
    <source>
        <dbReference type="ARBA" id="ARBA00005384"/>
    </source>
</evidence>
<evidence type="ECO:0000259" key="8">
    <source>
        <dbReference type="PROSITE" id="PS50949"/>
    </source>
</evidence>
<evidence type="ECO:0000256" key="1">
    <source>
        <dbReference type="ARBA" id="ARBA00001933"/>
    </source>
</evidence>
<evidence type="ECO:0000256" key="4">
    <source>
        <dbReference type="ARBA" id="ARBA00022898"/>
    </source>
</evidence>
<dbReference type="InterPro" id="IPR004839">
    <property type="entry name" value="Aminotransferase_I/II_large"/>
</dbReference>
<dbReference type="GO" id="GO:0003700">
    <property type="term" value="F:DNA-binding transcription factor activity"/>
    <property type="evidence" value="ECO:0007669"/>
    <property type="project" value="InterPro"/>
</dbReference>